<evidence type="ECO:0000256" key="2">
    <source>
        <dbReference type="ARBA" id="ARBA00022475"/>
    </source>
</evidence>
<evidence type="ECO:0000256" key="5">
    <source>
        <dbReference type="ARBA" id="ARBA00023136"/>
    </source>
</evidence>
<evidence type="ECO:0000313" key="8">
    <source>
        <dbReference type="Proteomes" id="UP000235682"/>
    </source>
</evidence>
<comment type="caution">
    <text evidence="7">The sequence shown here is derived from an EMBL/GenBank/DDBJ whole genome shotgun (WGS) entry which is preliminary data.</text>
</comment>
<dbReference type="Proteomes" id="UP000235682">
    <property type="component" value="Unassembled WGS sequence"/>
</dbReference>
<reference evidence="7 8" key="1">
    <citation type="submission" date="2017-09" db="EMBL/GenBank/DDBJ databases">
        <title>Bacterial strain isolated from the female urinary microbiota.</title>
        <authorList>
            <person name="Thomas-White K."/>
            <person name="Kumar N."/>
            <person name="Forster S."/>
            <person name="Putonti C."/>
            <person name="Lawley T."/>
            <person name="Wolfe A.J."/>
        </authorList>
    </citation>
    <scope>NUCLEOTIDE SEQUENCE [LARGE SCALE GENOMIC DNA]</scope>
    <source>
        <strain evidence="7 8">UMB0852</strain>
    </source>
</reference>
<name>A0A2N6SL38_9LACT</name>
<dbReference type="OrthoDB" id="45037at2"/>
<dbReference type="Pfam" id="PF02653">
    <property type="entry name" value="BPD_transp_2"/>
    <property type="match status" value="1"/>
</dbReference>
<keyword evidence="8" id="KW-1185">Reference proteome</keyword>
<proteinExistence type="predicted"/>
<feature type="transmembrane region" description="Helical" evidence="6">
    <location>
        <begin position="318"/>
        <end position="340"/>
    </location>
</feature>
<feature type="transmembrane region" description="Helical" evidence="6">
    <location>
        <begin position="78"/>
        <end position="98"/>
    </location>
</feature>
<protein>
    <submittedName>
        <fullName evidence="7">Branched-chain amino acid ABC transporter permease</fullName>
    </submittedName>
</protein>
<evidence type="ECO:0000256" key="6">
    <source>
        <dbReference type="SAM" id="Phobius"/>
    </source>
</evidence>
<dbReference type="InterPro" id="IPR001851">
    <property type="entry name" value="ABC_transp_permease"/>
</dbReference>
<feature type="transmembrane region" description="Helical" evidence="6">
    <location>
        <begin position="237"/>
        <end position="258"/>
    </location>
</feature>
<dbReference type="CDD" id="cd06580">
    <property type="entry name" value="TM_PBP1_transp_TpRbsC_like"/>
    <property type="match status" value="1"/>
</dbReference>
<dbReference type="AlphaFoldDB" id="A0A2N6SL38"/>
<evidence type="ECO:0000256" key="4">
    <source>
        <dbReference type="ARBA" id="ARBA00022989"/>
    </source>
</evidence>
<feature type="transmembrane region" description="Helical" evidence="6">
    <location>
        <begin position="104"/>
        <end position="124"/>
    </location>
</feature>
<feature type="transmembrane region" description="Helical" evidence="6">
    <location>
        <begin position="7"/>
        <end position="28"/>
    </location>
</feature>
<keyword evidence="3 6" id="KW-0812">Transmembrane</keyword>
<keyword evidence="2" id="KW-1003">Cell membrane</keyword>
<dbReference type="STRING" id="84521.SAMN04487994_10617"/>
<keyword evidence="5 6" id="KW-0472">Membrane</keyword>
<keyword evidence="4 6" id="KW-1133">Transmembrane helix</keyword>
<organism evidence="7 8">
    <name type="scientific">Dolosicoccus paucivorans</name>
    <dbReference type="NCBI Taxonomy" id="84521"/>
    <lineage>
        <taxon>Bacteria</taxon>
        <taxon>Bacillati</taxon>
        <taxon>Bacillota</taxon>
        <taxon>Bacilli</taxon>
        <taxon>Lactobacillales</taxon>
        <taxon>Aerococcaceae</taxon>
        <taxon>Dolosicoccus</taxon>
    </lineage>
</organism>
<comment type="subcellular location">
    <subcellularLocation>
        <location evidence="1">Cell membrane</location>
        <topology evidence="1">Multi-pass membrane protein</topology>
    </subcellularLocation>
</comment>
<dbReference type="PANTHER" id="PTHR47089">
    <property type="entry name" value="ABC TRANSPORTER, PERMEASE PROTEIN"/>
    <property type="match status" value="1"/>
</dbReference>
<sequence>MKRYTSIIVPILTVVIGLFFGALVMWAFKYDAVAGYKALWQGAVGTPFAIGQTIRAATPLIFTGLGFAVAYTAGFFNIGVAGQALFGWFASVWVGLLFPEASGWLVLPLAILAGALAGALWAGIAGILKAYFNTSEVIVTIMLNYVAVYINDYLIRYVMTDRADASPFVGPNASLRIQWLTDLTKGSTIHAGIFLALAFAVIIYIFMQKTTFGFELKAVGLNKFAAQFAGMNATRNIILAMMLSGALAGLGGVMSGLGEFRNIFLMNGTAPEIGFDGMAVSLLGANNPLGIVFASLLFGGLKTGGTFMPLGAEVPSEIVNIVIALIIFFVGSKYIITYLLNLKKQTTVSAANIQEGSEE</sequence>
<evidence type="ECO:0000256" key="1">
    <source>
        <dbReference type="ARBA" id="ARBA00004651"/>
    </source>
</evidence>
<dbReference type="RefSeq" id="WP_102228099.1">
    <property type="nucleotide sequence ID" value="NZ_PNFY01000044.1"/>
</dbReference>
<gene>
    <name evidence="7" type="ORF">CJ205_07795</name>
</gene>
<dbReference type="PANTHER" id="PTHR47089:SF1">
    <property type="entry name" value="GUANOSINE ABC TRANSPORTER PERMEASE PROTEIN NUPP"/>
    <property type="match status" value="1"/>
</dbReference>
<feature type="transmembrane region" description="Helical" evidence="6">
    <location>
        <begin position="189"/>
        <end position="207"/>
    </location>
</feature>
<dbReference type="EMBL" id="PNHE01000046">
    <property type="protein sequence ID" value="PMC57785.1"/>
    <property type="molecule type" value="Genomic_DNA"/>
</dbReference>
<dbReference type="GO" id="GO:0005886">
    <property type="term" value="C:plasma membrane"/>
    <property type="evidence" value="ECO:0007669"/>
    <property type="project" value="UniProtKB-SubCell"/>
</dbReference>
<feature type="transmembrane region" description="Helical" evidence="6">
    <location>
        <begin position="131"/>
        <end position="150"/>
    </location>
</feature>
<feature type="transmembrane region" description="Helical" evidence="6">
    <location>
        <begin position="48"/>
        <end position="71"/>
    </location>
</feature>
<evidence type="ECO:0000313" key="7">
    <source>
        <dbReference type="EMBL" id="PMC57785.1"/>
    </source>
</evidence>
<accession>A0A2N6SL38</accession>
<dbReference type="GO" id="GO:0022857">
    <property type="term" value="F:transmembrane transporter activity"/>
    <property type="evidence" value="ECO:0007669"/>
    <property type="project" value="InterPro"/>
</dbReference>
<evidence type="ECO:0000256" key="3">
    <source>
        <dbReference type="ARBA" id="ARBA00022692"/>
    </source>
</evidence>